<evidence type="ECO:0000313" key="2">
    <source>
        <dbReference type="EMBL" id="MBE4751582.1"/>
    </source>
</evidence>
<gene>
    <name evidence="2" type="ORF">G4177_25745</name>
</gene>
<dbReference type="EMBL" id="JAAIYO010000008">
    <property type="protein sequence ID" value="MBE4751582.1"/>
    <property type="molecule type" value="Genomic_DNA"/>
</dbReference>
<dbReference type="PROSITE" id="PS51257">
    <property type="entry name" value="PROKAR_LIPOPROTEIN"/>
    <property type="match status" value="1"/>
</dbReference>
<name>A0ABR9PUY0_9BACT</name>
<feature type="signal peptide" evidence="1">
    <location>
        <begin position="1"/>
        <end position="19"/>
    </location>
</feature>
<evidence type="ECO:0000313" key="3">
    <source>
        <dbReference type="Proteomes" id="UP001516472"/>
    </source>
</evidence>
<sequence>MRFTASSAALLFAASLATACGGPLEQEDLASTSDELVIGPIGPGPIIPSPVLQCIGSDTVLAQPDGAMAYAYWSCSAPTQFHGTSNDATYTQPGCKDRFVTEVASLGGNVAFPFVEAIPSSAITTQAACNALFVTAAAWGKFNGVWSGLGTASGSGVWTPPYGSRPGSCNARIYFPAEDGYDAIRVGGLATSYSTTRIRVRTGVSVLGKIC</sequence>
<keyword evidence="1" id="KW-0732">Signal</keyword>
<dbReference type="Proteomes" id="UP001516472">
    <property type="component" value="Unassembled WGS sequence"/>
</dbReference>
<proteinExistence type="predicted"/>
<accession>A0ABR9PUY0</accession>
<organism evidence="2 3">
    <name type="scientific">Corallococcus soli</name>
    <dbReference type="NCBI Taxonomy" id="2710757"/>
    <lineage>
        <taxon>Bacteria</taxon>
        <taxon>Pseudomonadati</taxon>
        <taxon>Myxococcota</taxon>
        <taxon>Myxococcia</taxon>
        <taxon>Myxococcales</taxon>
        <taxon>Cystobacterineae</taxon>
        <taxon>Myxococcaceae</taxon>
        <taxon>Corallococcus</taxon>
    </lineage>
</organism>
<keyword evidence="3" id="KW-1185">Reference proteome</keyword>
<comment type="caution">
    <text evidence="2">The sequence shown here is derived from an EMBL/GenBank/DDBJ whole genome shotgun (WGS) entry which is preliminary data.</text>
</comment>
<feature type="chain" id="PRO_5045282818" evidence="1">
    <location>
        <begin position="20"/>
        <end position="211"/>
    </location>
</feature>
<reference evidence="2 3" key="1">
    <citation type="submission" date="2020-02" db="EMBL/GenBank/DDBJ databases">
        <authorList>
            <person name="Babadi Z.K."/>
            <person name="Risdian C."/>
            <person name="Ebrahimipour G.H."/>
            <person name="Wink J."/>
        </authorList>
    </citation>
    <scope>NUCLEOTIDE SEQUENCE [LARGE SCALE GENOMIC DNA]</scope>
    <source>
        <strain evidence="2 3">ZKHCc1 1396</strain>
    </source>
</reference>
<protein>
    <submittedName>
        <fullName evidence="2">Uncharacterized protein</fullName>
    </submittedName>
</protein>
<dbReference type="RefSeq" id="WP_193428779.1">
    <property type="nucleotide sequence ID" value="NZ_CBCSIP010000308.1"/>
</dbReference>
<evidence type="ECO:0000256" key="1">
    <source>
        <dbReference type="SAM" id="SignalP"/>
    </source>
</evidence>